<dbReference type="GO" id="GO:0010181">
    <property type="term" value="F:FMN binding"/>
    <property type="evidence" value="ECO:0007669"/>
    <property type="project" value="InterPro"/>
</dbReference>
<evidence type="ECO:0000256" key="2">
    <source>
        <dbReference type="ARBA" id="ARBA00022630"/>
    </source>
</evidence>
<keyword evidence="4" id="KW-0521">NADP</keyword>
<dbReference type="GO" id="GO:0050661">
    <property type="term" value="F:NADP binding"/>
    <property type="evidence" value="ECO:0007669"/>
    <property type="project" value="InterPro"/>
</dbReference>
<dbReference type="Pfam" id="PF00724">
    <property type="entry name" value="Oxidored_FMN"/>
    <property type="match status" value="1"/>
</dbReference>
<name>A0A100VMA8_PAEAM</name>
<protein>
    <submittedName>
        <fullName evidence="7">NADH:flavin oxidoreductase, Old Yellow Enzyme family protein</fullName>
    </submittedName>
</protein>
<evidence type="ECO:0000256" key="3">
    <source>
        <dbReference type="ARBA" id="ARBA00022643"/>
    </source>
</evidence>
<dbReference type="PANTHER" id="PTHR43303:SF4">
    <property type="entry name" value="NADPH DEHYDROGENASE C23G7.10C-RELATED"/>
    <property type="match status" value="1"/>
</dbReference>
<dbReference type="SUPFAM" id="SSF51395">
    <property type="entry name" value="FMN-linked oxidoreductases"/>
    <property type="match status" value="1"/>
</dbReference>
<dbReference type="InterPro" id="IPR013785">
    <property type="entry name" value="Aldolase_TIM"/>
</dbReference>
<dbReference type="InterPro" id="IPR044152">
    <property type="entry name" value="YqjM-like"/>
</dbReference>
<sequence>MEVLSLNNQQHNVISTEFLFQPYTVKKLTLSSRIIMSPMARAFSPDGVPGPDVAAYYRRRAEHGVGLIITEGATIEHPSASSESRLPHMYGEAALQGWAKVVEHVHEAGGKIFPQILHMGIVRPSGSQPHPEAASLSPSGIDMEGTQVGAPMTEAEIATVIQAYADAAANAQSIGFDGIELHGAHGFLIDQFFWKTTNIRTDRYGGDLEKRTQFAVELVKAVRAAVGPDFPIAMRISQWKMNDYHARLFDTPEQLEQFLRLLVDAGVDIFHCSTRRFWEPEFEGSELGFAGWVRKLSGQTTITVGSVGMPDEPEAGADKATHPGMSELMKRYEQQEFDLVAVGRALLGDPAWAAKIREGRVSEIQAFTPEALATLN</sequence>
<organism evidence="7 8">
    <name type="scientific">Paenibacillus amylolyticus</name>
    <dbReference type="NCBI Taxonomy" id="1451"/>
    <lineage>
        <taxon>Bacteria</taxon>
        <taxon>Bacillati</taxon>
        <taxon>Bacillota</taxon>
        <taxon>Bacilli</taxon>
        <taxon>Bacillales</taxon>
        <taxon>Paenibacillaceae</taxon>
        <taxon>Paenibacillus</taxon>
    </lineage>
</organism>
<feature type="domain" description="NADH:flavin oxidoreductase/NADH oxidase N-terminal" evidence="6">
    <location>
        <begin position="19"/>
        <end position="361"/>
    </location>
</feature>
<comment type="caution">
    <text evidence="7">The sequence shown here is derived from an EMBL/GenBank/DDBJ whole genome shotgun (WGS) entry which is preliminary data.</text>
</comment>
<dbReference type="CDD" id="cd04747">
    <property type="entry name" value="OYE_like_5_FMN"/>
    <property type="match status" value="1"/>
</dbReference>
<reference evidence="8" key="2">
    <citation type="submission" date="2016-01" db="EMBL/GenBank/DDBJ databases">
        <title>Draft Genome Sequence of Paenibacillus amylolyticus Heshi-A3 that Was Isolated from Fermented Rice Bran with Aging Salted Mackerel, Which Was Named Heshiko as Traditional Fermented Seafood in Japan.</title>
        <authorList>
            <person name="Akuzawa S."/>
            <person name="Nakagawa J."/>
            <person name="Kanekatsu T."/>
            <person name="Kubota E."/>
            <person name="Ohtake R."/>
            <person name="Suzuki T."/>
            <person name="Kanesaki Y."/>
        </authorList>
    </citation>
    <scope>NUCLEOTIDE SEQUENCE [LARGE SCALE GENOMIC DNA]</scope>
    <source>
        <strain evidence="8">Heshi-A3</strain>
    </source>
</reference>
<evidence type="ECO:0000256" key="1">
    <source>
        <dbReference type="ARBA" id="ARBA00001917"/>
    </source>
</evidence>
<dbReference type="Gene3D" id="3.20.20.70">
    <property type="entry name" value="Aldolase class I"/>
    <property type="match status" value="1"/>
</dbReference>
<dbReference type="AlphaFoldDB" id="A0A100VMA8"/>
<dbReference type="EMBL" id="BCNV01000001">
    <property type="protein sequence ID" value="GAS82482.1"/>
    <property type="molecule type" value="Genomic_DNA"/>
</dbReference>
<accession>A0A100VMA8</accession>
<dbReference type="PANTHER" id="PTHR43303">
    <property type="entry name" value="NADPH DEHYDROGENASE C23G7.10C-RELATED"/>
    <property type="match status" value="1"/>
</dbReference>
<evidence type="ECO:0000313" key="7">
    <source>
        <dbReference type="EMBL" id="GAS82482.1"/>
    </source>
</evidence>
<evidence type="ECO:0000313" key="8">
    <source>
        <dbReference type="Proteomes" id="UP000069697"/>
    </source>
</evidence>
<comment type="cofactor">
    <cofactor evidence="1">
        <name>FMN</name>
        <dbReference type="ChEBI" id="CHEBI:58210"/>
    </cofactor>
</comment>
<reference evidence="7 8" key="1">
    <citation type="journal article" date="2016" name="Genome Announc.">
        <title>Draft Genome Sequence of Paenibacillus amylolyticus Heshi-A3, Isolated from Fermented Rice Bran in a Japanese Fermented Seafood Dish.</title>
        <authorList>
            <person name="Akuzawa S."/>
            <person name="Nagaoka J."/>
            <person name="Kanekatsu M."/>
            <person name="Kubota E."/>
            <person name="Ohtake R."/>
            <person name="Suzuki T."/>
            <person name="Kanesaki Y."/>
        </authorList>
    </citation>
    <scope>NUCLEOTIDE SEQUENCE [LARGE SCALE GENOMIC DNA]</scope>
    <source>
        <strain evidence="7 8">Heshi-A3</strain>
    </source>
</reference>
<keyword evidence="2" id="KW-0285">Flavoprotein</keyword>
<dbReference type="InterPro" id="IPR001155">
    <property type="entry name" value="OxRdtase_FMN_N"/>
</dbReference>
<keyword evidence="5" id="KW-0560">Oxidoreductase</keyword>
<dbReference type="FunFam" id="3.20.20.70:FF:000262">
    <property type="entry name" value="NADH:flavin oxidoreductase"/>
    <property type="match status" value="1"/>
</dbReference>
<dbReference type="Proteomes" id="UP000069697">
    <property type="component" value="Unassembled WGS sequence"/>
</dbReference>
<evidence type="ECO:0000259" key="6">
    <source>
        <dbReference type="Pfam" id="PF00724"/>
    </source>
</evidence>
<keyword evidence="3" id="KW-0288">FMN</keyword>
<gene>
    <name evidence="7" type="ORF">PAHA3_2556</name>
</gene>
<dbReference type="GO" id="GO:0003959">
    <property type="term" value="F:NADPH dehydrogenase activity"/>
    <property type="evidence" value="ECO:0007669"/>
    <property type="project" value="InterPro"/>
</dbReference>
<evidence type="ECO:0000256" key="4">
    <source>
        <dbReference type="ARBA" id="ARBA00022857"/>
    </source>
</evidence>
<evidence type="ECO:0000256" key="5">
    <source>
        <dbReference type="ARBA" id="ARBA00023002"/>
    </source>
</evidence>
<proteinExistence type="predicted"/>